<evidence type="ECO:0000259" key="3">
    <source>
        <dbReference type="PROSITE" id="PS50110"/>
    </source>
</evidence>
<dbReference type="InterPro" id="IPR011006">
    <property type="entry name" value="CheY-like_superfamily"/>
</dbReference>
<gene>
    <name evidence="4" type="ORF">GCM10023144_27860</name>
</gene>
<dbReference type="InterPro" id="IPR050595">
    <property type="entry name" value="Bact_response_regulator"/>
</dbReference>
<dbReference type="Pfam" id="PF00072">
    <property type="entry name" value="Response_reg"/>
    <property type="match status" value="1"/>
</dbReference>
<evidence type="ECO:0000256" key="2">
    <source>
        <dbReference type="PROSITE-ProRule" id="PRU00169"/>
    </source>
</evidence>
<dbReference type="RefSeq" id="WP_345250458.1">
    <property type="nucleotide sequence ID" value="NZ_BAABFO010000012.1"/>
</dbReference>
<dbReference type="PANTHER" id="PTHR44591">
    <property type="entry name" value="STRESS RESPONSE REGULATOR PROTEIN 1"/>
    <property type="match status" value="1"/>
</dbReference>
<keyword evidence="1 2" id="KW-0597">Phosphoprotein</keyword>
<keyword evidence="5" id="KW-1185">Reference proteome</keyword>
<dbReference type="SMART" id="SM00448">
    <property type="entry name" value="REC"/>
    <property type="match status" value="1"/>
</dbReference>
<accession>A0ABP8H6H1</accession>
<sequence>MNNASAAGLGGALTGLKVLLVDDTPEVLGAFAELLELEGALVAAAGSAREALDAAALDRFDLLISDLSMPDMDGHHLLRALRADAHAAALPAIALSGFGADACGEAIRFDRYLAKPVLFETLLQAIHGVRSGAAR</sequence>
<dbReference type="Proteomes" id="UP001501671">
    <property type="component" value="Unassembled WGS sequence"/>
</dbReference>
<feature type="domain" description="Response regulatory" evidence="3">
    <location>
        <begin position="17"/>
        <end position="130"/>
    </location>
</feature>
<name>A0ABP8H6H1_9BURK</name>
<dbReference type="InterPro" id="IPR001789">
    <property type="entry name" value="Sig_transdc_resp-reg_receiver"/>
</dbReference>
<comment type="caution">
    <text evidence="4">The sequence shown here is derived from an EMBL/GenBank/DDBJ whole genome shotgun (WGS) entry which is preliminary data.</text>
</comment>
<evidence type="ECO:0000313" key="4">
    <source>
        <dbReference type="EMBL" id="GAA4335015.1"/>
    </source>
</evidence>
<feature type="modified residue" description="4-aspartylphosphate" evidence="2">
    <location>
        <position position="66"/>
    </location>
</feature>
<evidence type="ECO:0000313" key="5">
    <source>
        <dbReference type="Proteomes" id="UP001501671"/>
    </source>
</evidence>
<dbReference type="PANTHER" id="PTHR44591:SF3">
    <property type="entry name" value="RESPONSE REGULATORY DOMAIN-CONTAINING PROTEIN"/>
    <property type="match status" value="1"/>
</dbReference>
<dbReference type="SUPFAM" id="SSF52172">
    <property type="entry name" value="CheY-like"/>
    <property type="match status" value="1"/>
</dbReference>
<reference evidence="5" key="1">
    <citation type="journal article" date="2019" name="Int. J. Syst. Evol. Microbiol.">
        <title>The Global Catalogue of Microorganisms (GCM) 10K type strain sequencing project: providing services to taxonomists for standard genome sequencing and annotation.</title>
        <authorList>
            <consortium name="The Broad Institute Genomics Platform"/>
            <consortium name="The Broad Institute Genome Sequencing Center for Infectious Disease"/>
            <person name="Wu L."/>
            <person name="Ma J."/>
        </authorList>
    </citation>
    <scope>NUCLEOTIDE SEQUENCE [LARGE SCALE GENOMIC DNA]</scope>
    <source>
        <strain evidence="5">JCM 17666</strain>
    </source>
</reference>
<evidence type="ECO:0000256" key="1">
    <source>
        <dbReference type="ARBA" id="ARBA00022553"/>
    </source>
</evidence>
<proteinExistence type="predicted"/>
<protein>
    <recommendedName>
        <fullName evidence="3">Response regulatory domain-containing protein</fullName>
    </recommendedName>
</protein>
<dbReference type="EMBL" id="BAABFO010000012">
    <property type="protein sequence ID" value="GAA4335015.1"/>
    <property type="molecule type" value="Genomic_DNA"/>
</dbReference>
<dbReference type="Gene3D" id="3.40.50.2300">
    <property type="match status" value="1"/>
</dbReference>
<organism evidence="4 5">
    <name type="scientific">Pigmentiphaga soli</name>
    <dbReference type="NCBI Taxonomy" id="1007095"/>
    <lineage>
        <taxon>Bacteria</taxon>
        <taxon>Pseudomonadati</taxon>
        <taxon>Pseudomonadota</taxon>
        <taxon>Betaproteobacteria</taxon>
        <taxon>Burkholderiales</taxon>
        <taxon>Alcaligenaceae</taxon>
        <taxon>Pigmentiphaga</taxon>
    </lineage>
</organism>
<dbReference type="PROSITE" id="PS50110">
    <property type="entry name" value="RESPONSE_REGULATORY"/>
    <property type="match status" value="1"/>
</dbReference>